<gene>
    <name evidence="2" type="ORF">G9272_41715</name>
</gene>
<evidence type="ECO:0000256" key="1">
    <source>
        <dbReference type="SAM" id="MobiDB-lite"/>
    </source>
</evidence>
<proteinExistence type="predicted"/>
<name>A0A6M4X6Y9_9ACTN</name>
<sequence>MDVSRNSSLSGVGAALRRAGPPPALCGFLLLMALLFAVSYAVGAASGPVAPGMHGTGTGTSGGGGGGGGVEDVDDMGDMGGMADMQGGGH</sequence>
<reference evidence="2" key="1">
    <citation type="submission" date="2020-03" db="EMBL/GenBank/DDBJ databases">
        <title>Molecular networking-based the target discovery of potent antiproliferative macrolactams: 5/6/7/16 polycyclic ansamycins and glycosylated trienomycin from Streptomyces cacaoi subsp. asoensis.</title>
        <authorList>
            <person name="Liu L.-L."/>
        </authorList>
    </citation>
    <scope>NUCLEOTIDE SEQUENCE [LARGE SCALE GENOMIC DNA]</scope>
    <source>
        <strain evidence="2">H2S5</strain>
    </source>
</reference>
<organism evidence="2 3">
    <name type="scientific">Streptomyces asoensis</name>
    <dbReference type="NCBI Taxonomy" id="249586"/>
    <lineage>
        <taxon>Bacteria</taxon>
        <taxon>Bacillati</taxon>
        <taxon>Actinomycetota</taxon>
        <taxon>Actinomycetes</taxon>
        <taxon>Kitasatosporales</taxon>
        <taxon>Streptomycetaceae</taxon>
        <taxon>Streptomyces</taxon>
    </lineage>
</organism>
<keyword evidence="3" id="KW-1185">Reference proteome</keyword>
<feature type="compositionally biased region" description="Low complexity" evidence="1">
    <location>
        <begin position="81"/>
        <end position="90"/>
    </location>
</feature>
<accession>A0A6M4X6Y9</accession>
<protein>
    <submittedName>
        <fullName evidence="2">Uncharacterized protein</fullName>
    </submittedName>
</protein>
<dbReference type="AlphaFoldDB" id="A0A6M4X6Y9"/>
<dbReference type="RefSeq" id="WP_171401354.1">
    <property type="nucleotide sequence ID" value="NZ_CP049838.1"/>
</dbReference>
<feature type="compositionally biased region" description="Gly residues" evidence="1">
    <location>
        <begin position="54"/>
        <end position="70"/>
    </location>
</feature>
<dbReference type="EMBL" id="CP049838">
    <property type="protein sequence ID" value="QJT06046.1"/>
    <property type="molecule type" value="Genomic_DNA"/>
</dbReference>
<dbReference type="Proteomes" id="UP000502665">
    <property type="component" value="Chromosome"/>
</dbReference>
<feature type="region of interest" description="Disordered" evidence="1">
    <location>
        <begin position="49"/>
        <end position="90"/>
    </location>
</feature>
<evidence type="ECO:0000313" key="2">
    <source>
        <dbReference type="EMBL" id="QJT06046.1"/>
    </source>
</evidence>
<evidence type="ECO:0000313" key="3">
    <source>
        <dbReference type="Proteomes" id="UP000502665"/>
    </source>
</evidence>